<accession>A0ABY8C2A6</accession>
<keyword evidence="2" id="KW-1185">Reference proteome</keyword>
<evidence type="ECO:0000313" key="1">
    <source>
        <dbReference type="EMBL" id="WEG10586.1"/>
    </source>
</evidence>
<reference evidence="1 2" key="1">
    <citation type="submission" date="2023-03" db="EMBL/GenBank/DDBJ databases">
        <title>Genome sequence of Microbacterium sp. KACC 23027.</title>
        <authorList>
            <person name="Kim S."/>
            <person name="Heo J."/>
            <person name="Kwon S.-W."/>
        </authorList>
    </citation>
    <scope>NUCLEOTIDE SEQUENCE [LARGE SCALE GENOMIC DNA]</scope>
    <source>
        <strain evidence="1 2">KACC 23027</strain>
    </source>
</reference>
<dbReference type="EMBL" id="CP119108">
    <property type="protein sequence ID" value="WEG10586.1"/>
    <property type="molecule type" value="Genomic_DNA"/>
</dbReference>
<sequence>MAITRDRFDEVRRRYGDVGSWAVWADARPGHGVKDGVGDLSVLDADRDDEVLETLRADVVMLGINGSGAPTPASFSNFHDPSSRANHFKLRHAYRGTPFWGAYLTDAFKGIESYGAKRTIAFLRAHPPLVREQLARLDDELATVGCDDPLVIVFGADVFGLLREHWHEGARMVRVPHYAHYLSKEDYRAQALRAIDEYLVAGPSA</sequence>
<dbReference type="Proteomes" id="UP001214553">
    <property type="component" value="Chromosome"/>
</dbReference>
<proteinExistence type="predicted"/>
<gene>
    <name evidence="1" type="ORF">PU630_08630</name>
</gene>
<evidence type="ECO:0008006" key="3">
    <source>
        <dbReference type="Google" id="ProtNLM"/>
    </source>
</evidence>
<dbReference type="RefSeq" id="WP_275279970.1">
    <property type="nucleotide sequence ID" value="NZ_CP119108.1"/>
</dbReference>
<protein>
    <recommendedName>
        <fullName evidence="3">Uracil DNA glycosylase superfamily protein</fullName>
    </recommendedName>
</protein>
<organism evidence="1 2">
    <name type="scientific">Microbacterium horticulturae</name>
    <dbReference type="NCBI Taxonomy" id="3028316"/>
    <lineage>
        <taxon>Bacteria</taxon>
        <taxon>Bacillati</taxon>
        <taxon>Actinomycetota</taxon>
        <taxon>Actinomycetes</taxon>
        <taxon>Micrococcales</taxon>
        <taxon>Microbacteriaceae</taxon>
        <taxon>Microbacterium</taxon>
    </lineage>
</organism>
<name>A0ABY8C2A6_9MICO</name>
<evidence type="ECO:0000313" key="2">
    <source>
        <dbReference type="Proteomes" id="UP001214553"/>
    </source>
</evidence>